<dbReference type="GO" id="GO:0004656">
    <property type="term" value="F:procollagen-proline 4-dioxygenase activity"/>
    <property type="evidence" value="ECO:0007669"/>
    <property type="project" value="TreeGrafter"/>
</dbReference>
<proteinExistence type="predicted"/>
<feature type="domain" description="Fe2OG dioxygenase" evidence="7">
    <location>
        <begin position="50"/>
        <end position="155"/>
    </location>
</feature>
<evidence type="ECO:0000313" key="8">
    <source>
        <dbReference type="EMBL" id="KAK3603582.1"/>
    </source>
</evidence>
<name>A0AAE0T4C9_9BIVA</name>
<dbReference type="EMBL" id="JAEAOA010001069">
    <property type="protein sequence ID" value="KAK3603582.1"/>
    <property type="molecule type" value="Genomic_DNA"/>
</dbReference>
<dbReference type="PROSITE" id="PS51471">
    <property type="entry name" value="FE2OG_OXY"/>
    <property type="match status" value="1"/>
</dbReference>
<sequence>MTGTTCVNASFSRQLKAWFHQNWSYSTAFYPGENRFSAVFAHRVQQAMGLIESNGGKFQITAYHEGAGYKTHTDCIVDSQDQRDRVATVLVYLQDVQEGGKTEFPELGIWVKPKKGRALLWNNMNENGKCEPMSIHNASKVVTGHKYILQRWYYYKSFYSLGKRPPEPELPVREPGQSRVSCDEYDHGSCRWYDEWNYDHLIEYQRQKLTLV</sequence>
<gene>
    <name evidence="8" type="ORF">CHS0354_017296</name>
</gene>
<dbReference type="Pfam" id="PF13640">
    <property type="entry name" value="2OG-FeII_Oxy_3"/>
    <property type="match status" value="1"/>
</dbReference>
<keyword evidence="6" id="KW-0408">Iron</keyword>
<organism evidence="8 9">
    <name type="scientific">Potamilus streckersoni</name>
    <dbReference type="NCBI Taxonomy" id="2493646"/>
    <lineage>
        <taxon>Eukaryota</taxon>
        <taxon>Metazoa</taxon>
        <taxon>Spiralia</taxon>
        <taxon>Lophotrochozoa</taxon>
        <taxon>Mollusca</taxon>
        <taxon>Bivalvia</taxon>
        <taxon>Autobranchia</taxon>
        <taxon>Heteroconchia</taxon>
        <taxon>Palaeoheterodonta</taxon>
        <taxon>Unionida</taxon>
        <taxon>Unionoidea</taxon>
        <taxon>Unionidae</taxon>
        <taxon>Ambleminae</taxon>
        <taxon>Lampsilini</taxon>
        <taxon>Potamilus</taxon>
    </lineage>
</organism>
<dbReference type="GO" id="GO:0005506">
    <property type="term" value="F:iron ion binding"/>
    <property type="evidence" value="ECO:0007669"/>
    <property type="project" value="InterPro"/>
</dbReference>
<reference evidence="8" key="3">
    <citation type="submission" date="2023-05" db="EMBL/GenBank/DDBJ databases">
        <authorList>
            <person name="Smith C.H."/>
        </authorList>
    </citation>
    <scope>NUCLEOTIDE SEQUENCE</scope>
    <source>
        <strain evidence="8">CHS0354</strain>
        <tissue evidence="8">Mantle</tissue>
    </source>
</reference>
<reference evidence="8" key="1">
    <citation type="journal article" date="2021" name="Genome Biol. Evol.">
        <title>A High-Quality Reference Genome for a Parasitic Bivalve with Doubly Uniparental Inheritance (Bivalvia: Unionida).</title>
        <authorList>
            <person name="Smith C.H."/>
        </authorList>
    </citation>
    <scope>NUCLEOTIDE SEQUENCE</scope>
    <source>
        <strain evidence="8">CHS0354</strain>
    </source>
</reference>
<dbReference type="GO" id="GO:0031418">
    <property type="term" value="F:L-ascorbic acid binding"/>
    <property type="evidence" value="ECO:0007669"/>
    <property type="project" value="UniProtKB-KW"/>
</dbReference>
<evidence type="ECO:0000256" key="2">
    <source>
        <dbReference type="ARBA" id="ARBA00022723"/>
    </source>
</evidence>
<dbReference type="Gene3D" id="2.60.120.620">
    <property type="entry name" value="q2cbj1_9rhob like domain"/>
    <property type="match status" value="1"/>
</dbReference>
<keyword evidence="4" id="KW-0223">Dioxygenase</keyword>
<dbReference type="InterPro" id="IPR006620">
    <property type="entry name" value="Pro_4_hyd_alph"/>
</dbReference>
<protein>
    <recommendedName>
        <fullName evidence="7">Fe2OG dioxygenase domain-containing protein</fullName>
    </recommendedName>
</protein>
<evidence type="ECO:0000256" key="6">
    <source>
        <dbReference type="ARBA" id="ARBA00023004"/>
    </source>
</evidence>
<evidence type="ECO:0000256" key="3">
    <source>
        <dbReference type="ARBA" id="ARBA00022896"/>
    </source>
</evidence>
<accession>A0AAE0T4C9</accession>
<evidence type="ECO:0000313" key="9">
    <source>
        <dbReference type="Proteomes" id="UP001195483"/>
    </source>
</evidence>
<dbReference type="PANTHER" id="PTHR10869">
    <property type="entry name" value="PROLYL 4-HYDROXYLASE ALPHA SUBUNIT"/>
    <property type="match status" value="1"/>
</dbReference>
<dbReference type="InterPro" id="IPR045054">
    <property type="entry name" value="P4HA-like"/>
</dbReference>
<evidence type="ECO:0000256" key="1">
    <source>
        <dbReference type="ARBA" id="ARBA00001961"/>
    </source>
</evidence>
<keyword evidence="3" id="KW-0847">Vitamin C</keyword>
<keyword evidence="9" id="KW-1185">Reference proteome</keyword>
<dbReference type="SMART" id="SM00702">
    <property type="entry name" value="P4Hc"/>
    <property type="match status" value="1"/>
</dbReference>
<dbReference type="InterPro" id="IPR005123">
    <property type="entry name" value="Oxoglu/Fe-dep_dioxygenase_dom"/>
</dbReference>
<comment type="caution">
    <text evidence="8">The sequence shown here is derived from an EMBL/GenBank/DDBJ whole genome shotgun (WGS) entry which is preliminary data.</text>
</comment>
<dbReference type="InterPro" id="IPR044862">
    <property type="entry name" value="Pro_4_hyd_alph_FE2OG_OXY"/>
</dbReference>
<keyword evidence="2" id="KW-0479">Metal-binding</keyword>
<evidence type="ECO:0000256" key="4">
    <source>
        <dbReference type="ARBA" id="ARBA00022964"/>
    </source>
</evidence>
<evidence type="ECO:0000259" key="7">
    <source>
        <dbReference type="PROSITE" id="PS51471"/>
    </source>
</evidence>
<evidence type="ECO:0000256" key="5">
    <source>
        <dbReference type="ARBA" id="ARBA00023002"/>
    </source>
</evidence>
<comment type="cofactor">
    <cofactor evidence="1">
        <name>L-ascorbate</name>
        <dbReference type="ChEBI" id="CHEBI:38290"/>
    </cofactor>
</comment>
<dbReference type="AlphaFoldDB" id="A0AAE0T4C9"/>
<dbReference type="GO" id="GO:0005783">
    <property type="term" value="C:endoplasmic reticulum"/>
    <property type="evidence" value="ECO:0007669"/>
    <property type="project" value="TreeGrafter"/>
</dbReference>
<reference evidence="8" key="2">
    <citation type="journal article" date="2021" name="Genome Biol. Evol.">
        <title>Developing a high-quality reference genome for a parasitic bivalve with doubly uniparental inheritance (Bivalvia: Unionida).</title>
        <authorList>
            <person name="Smith C.H."/>
        </authorList>
    </citation>
    <scope>NUCLEOTIDE SEQUENCE</scope>
    <source>
        <strain evidence="8">CHS0354</strain>
        <tissue evidence="8">Mantle</tissue>
    </source>
</reference>
<keyword evidence="5" id="KW-0560">Oxidoreductase</keyword>
<dbReference type="PANTHER" id="PTHR10869:SF180">
    <property type="entry name" value="FE2OG DIOXYGENASE DOMAIN-CONTAINING PROTEIN"/>
    <property type="match status" value="1"/>
</dbReference>
<dbReference type="Proteomes" id="UP001195483">
    <property type="component" value="Unassembled WGS sequence"/>
</dbReference>